<protein>
    <submittedName>
        <fullName evidence="1">Uncharacterized protein</fullName>
    </submittedName>
</protein>
<reference evidence="1" key="1">
    <citation type="submission" date="2018-12" db="EMBL/GenBank/DDBJ databases">
        <authorList>
            <person name="Jadhav K."/>
            <person name="Kushwaha B."/>
            <person name="Jadhav I."/>
        </authorList>
    </citation>
    <scope>NUCLEOTIDE SEQUENCE [LARGE SCALE GENOMIC DNA]</scope>
    <source>
        <strain evidence="1">SBS 10</strain>
    </source>
</reference>
<name>A0A432JIM9_9GAMM</name>
<dbReference type="AlphaFoldDB" id="A0A432JIM9"/>
<dbReference type="EMBL" id="RXHI01000019">
    <property type="protein sequence ID" value="RUA22318.1"/>
    <property type="molecule type" value="Genomic_DNA"/>
</dbReference>
<organism evidence="1">
    <name type="scientific">Billgrantia gudaonensis</name>
    <dbReference type="NCBI Taxonomy" id="376427"/>
    <lineage>
        <taxon>Bacteria</taxon>
        <taxon>Pseudomonadati</taxon>
        <taxon>Pseudomonadota</taxon>
        <taxon>Gammaproteobacteria</taxon>
        <taxon>Oceanospirillales</taxon>
        <taxon>Halomonadaceae</taxon>
        <taxon>Billgrantia</taxon>
    </lineage>
</organism>
<proteinExistence type="predicted"/>
<comment type="caution">
    <text evidence="1">The sequence shown here is derived from an EMBL/GenBank/DDBJ whole genome shotgun (WGS) entry which is preliminary data.</text>
</comment>
<evidence type="ECO:0000313" key="1">
    <source>
        <dbReference type="EMBL" id="RUA22318.1"/>
    </source>
</evidence>
<accession>A0A432JIM9</accession>
<sequence>MRSAPWRAPSSTCVPAIDGIRRLEAAGRSWRKISHAVEQSADSVIITDPPPHGTIRATAPSNGCAATAATASSG</sequence>
<gene>
    <name evidence="1" type="ORF">DSL92_06555</name>
</gene>